<evidence type="ECO:0000256" key="1">
    <source>
        <dbReference type="SAM" id="Coils"/>
    </source>
</evidence>
<evidence type="ECO:0000313" key="3">
    <source>
        <dbReference type="EMBL" id="MBC8592388.1"/>
    </source>
</evidence>
<dbReference type="RefSeq" id="WP_262433589.1">
    <property type="nucleotide sequence ID" value="NZ_JACRTF010000001.1"/>
</dbReference>
<evidence type="ECO:0000256" key="2">
    <source>
        <dbReference type="SAM" id="Phobius"/>
    </source>
</evidence>
<feature type="coiled-coil region" evidence="1">
    <location>
        <begin position="368"/>
        <end position="402"/>
    </location>
</feature>
<dbReference type="AlphaFoldDB" id="A0A926F1I3"/>
<evidence type="ECO:0000313" key="4">
    <source>
        <dbReference type="Proteomes" id="UP000651085"/>
    </source>
</evidence>
<gene>
    <name evidence="3" type="ORF">H8744_03845</name>
</gene>
<sequence length="551" mass="63727">MRMITYITKAFCRILVLAILTTCMILPAVPIYADNKNKEIIGNMISAGEEAYHSSNYIDAIKLFLESKEKADAANLPEYSCLATYNIGVCYFFISENGEALKNYYDAYTICQNNELGWETESMIMNGIAGVYFEEENYIKSREIIIQCYKEAINKKDSNFVCAYALDLALIANKEKKFTESAEFLKLAREYDNNKSQSRILAVEAEAMFMQKKYDQVIAISNELLSSPTAEKADKGIILIYLINIYRERNSLEMAFQCISEAEKTVTMKNKPYLFESIAQLYESAGNYKRALNFKDSVIIYNDSLTTTHNRQLAENSRIKMEVMKLTAEMDKQLTKMRQRHYVTLLLLCILALLVTIAIIIIRNQRIKNHNERKVMRLEIEKKQHEKQLAEEQAKAIEMEAHYRQEIMKRSLEQKQTELSVTTMFISSRNKLIEDLLKYLSDIKETQGIPALNNLVQHLKQLLKTSNERDNFLINFESANSDFIKTLKNQHPNLSSSDIRFLAYIRMNLSMKDIASLTNTNPESCKRRKIRISKKLGIESSADLYDYILKM</sequence>
<dbReference type="SUPFAM" id="SSF46894">
    <property type="entry name" value="C-terminal effector domain of the bipartite response regulators"/>
    <property type="match status" value="1"/>
</dbReference>
<protein>
    <recommendedName>
        <fullName evidence="5">Tetratricopeptide repeat protein</fullName>
    </recommendedName>
</protein>
<reference evidence="3" key="1">
    <citation type="submission" date="2020-08" db="EMBL/GenBank/DDBJ databases">
        <title>Genome public.</title>
        <authorList>
            <person name="Liu C."/>
            <person name="Sun Q."/>
        </authorList>
    </citation>
    <scope>NUCLEOTIDE SEQUENCE</scope>
    <source>
        <strain evidence="3">N12</strain>
    </source>
</reference>
<feature type="transmembrane region" description="Helical" evidence="2">
    <location>
        <begin position="342"/>
        <end position="362"/>
    </location>
</feature>
<dbReference type="SUPFAM" id="SSF81901">
    <property type="entry name" value="HCP-like"/>
    <property type="match status" value="1"/>
</dbReference>
<evidence type="ECO:0008006" key="5">
    <source>
        <dbReference type="Google" id="ProtNLM"/>
    </source>
</evidence>
<dbReference type="InterPro" id="IPR016032">
    <property type="entry name" value="Sig_transdc_resp-reg_C-effctor"/>
</dbReference>
<dbReference type="Gene3D" id="1.25.40.10">
    <property type="entry name" value="Tetratricopeptide repeat domain"/>
    <property type="match status" value="1"/>
</dbReference>
<dbReference type="EMBL" id="JACRTF010000001">
    <property type="protein sequence ID" value="MBC8592388.1"/>
    <property type="molecule type" value="Genomic_DNA"/>
</dbReference>
<keyword evidence="4" id="KW-1185">Reference proteome</keyword>
<dbReference type="GO" id="GO:0003677">
    <property type="term" value="F:DNA binding"/>
    <property type="evidence" value="ECO:0007669"/>
    <property type="project" value="InterPro"/>
</dbReference>
<organism evidence="3 4">
    <name type="scientific">Jilunia laotingensis</name>
    <dbReference type="NCBI Taxonomy" id="2763675"/>
    <lineage>
        <taxon>Bacteria</taxon>
        <taxon>Pseudomonadati</taxon>
        <taxon>Bacteroidota</taxon>
        <taxon>Bacteroidia</taxon>
        <taxon>Bacteroidales</taxon>
        <taxon>Bacteroidaceae</taxon>
        <taxon>Jilunia</taxon>
    </lineage>
</organism>
<keyword evidence="2" id="KW-1133">Transmembrane helix</keyword>
<dbReference type="GO" id="GO:0006355">
    <property type="term" value="P:regulation of DNA-templated transcription"/>
    <property type="evidence" value="ECO:0007669"/>
    <property type="project" value="InterPro"/>
</dbReference>
<comment type="caution">
    <text evidence="3">The sequence shown here is derived from an EMBL/GenBank/DDBJ whole genome shotgun (WGS) entry which is preliminary data.</text>
</comment>
<keyword evidence="2" id="KW-0812">Transmembrane</keyword>
<dbReference type="InterPro" id="IPR011990">
    <property type="entry name" value="TPR-like_helical_dom_sf"/>
</dbReference>
<name>A0A926F1I3_9BACT</name>
<dbReference type="Proteomes" id="UP000651085">
    <property type="component" value="Unassembled WGS sequence"/>
</dbReference>
<keyword evidence="2" id="KW-0472">Membrane</keyword>
<keyword evidence="1" id="KW-0175">Coiled coil</keyword>
<proteinExistence type="predicted"/>
<accession>A0A926F1I3</accession>